<dbReference type="InterPro" id="IPR012902">
    <property type="entry name" value="N_methyl_site"/>
</dbReference>
<dbReference type="SUPFAM" id="SSF54523">
    <property type="entry name" value="Pili subunits"/>
    <property type="match status" value="1"/>
</dbReference>
<evidence type="ECO:0000256" key="2">
    <source>
        <dbReference type="SAM" id="Phobius"/>
    </source>
</evidence>
<organism evidence="3 4">
    <name type="scientific">Stenotrophomonas acidaminiphila</name>
    <dbReference type="NCBI Taxonomy" id="128780"/>
    <lineage>
        <taxon>Bacteria</taxon>
        <taxon>Pseudomonadati</taxon>
        <taxon>Pseudomonadota</taxon>
        <taxon>Gammaproteobacteria</taxon>
        <taxon>Lysobacterales</taxon>
        <taxon>Lysobacteraceae</taxon>
        <taxon>Stenotrophomonas</taxon>
    </lineage>
</organism>
<evidence type="ECO:0000313" key="4">
    <source>
        <dbReference type="Proteomes" id="UP000061010"/>
    </source>
</evidence>
<dbReference type="Proteomes" id="UP000061010">
    <property type="component" value="Chromosome"/>
</dbReference>
<keyword evidence="2" id="KW-0812">Transmembrane</keyword>
<evidence type="ECO:0000313" key="3">
    <source>
        <dbReference type="EMBL" id="ALJ29253.1"/>
    </source>
</evidence>
<dbReference type="NCBIfam" id="TIGR02532">
    <property type="entry name" value="IV_pilin_GFxxxE"/>
    <property type="match status" value="1"/>
</dbReference>
<accession>A0A0S1B2I7</accession>
<dbReference type="Pfam" id="PF07963">
    <property type="entry name" value="N_methyl"/>
    <property type="match status" value="1"/>
</dbReference>
<dbReference type="KEGG" id="sacz:AOT14_29000"/>
<keyword evidence="4" id="KW-1185">Reference proteome</keyword>
<proteinExistence type="predicted"/>
<keyword evidence="2" id="KW-1133">Transmembrane helix</keyword>
<dbReference type="EMBL" id="CP012900">
    <property type="protein sequence ID" value="ALJ29253.1"/>
    <property type="molecule type" value="Genomic_DNA"/>
</dbReference>
<gene>
    <name evidence="3" type="ORF">AOT14_29000</name>
</gene>
<keyword evidence="2" id="KW-0472">Membrane</keyword>
<name>A0A0S1B2I7_9GAMM</name>
<dbReference type="InterPro" id="IPR045584">
    <property type="entry name" value="Pilin-like"/>
</dbReference>
<feature type="transmembrane region" description="Helical" evidence="2">
    <location>
        <begin position="12"/>
        <end position="33"/>
    </location>
</feature>
<reference evidence="3 4" key="1">
    <citation type="journal article" date="2015" name="Genome Announc.">
        <title>Complete Genome Sequencing of Stenotrophomonas acidaminiphila ZAC14D2_NAIMI4_2, a Multidrug-Resistant Strain Isolated from Sediments of a Polluted River in Mexico, Uncovers New Antibiotic Resistance Genes and a Novel Class-II Lasso Peptide Biosynthesis Gene Cluster.</title>
        <authorList>
            <person name="Vinuesa P."/>
            <person name="Ochoa-Sanchez L.E."/>
        </authorList>
    </citation>
    <scope>NUCLEOTIDE SEQUENCE [LARGE SCALE GENOMIC DNA]</scope>
    <source>
        <strain evidence="3 4">ZAC14D2_NAIMI4_2</strain>
    </source>
</reference>
<feature type="region of interest" description="Disordered" evidence="1">
    <location>
        <begin position="211"/>
        <end position="234"/>
    </location>
</feature>
<evidence type="ECO:0000256" key="1">
    <source>
        <dbReference type="SAM" id="MobiDB-lite"/>
    </source>
</evidence>
<protein>
    <submittedName>
        <fullName evidence="3">Cleavage protein</fullName>
    </submittedName>
</protein>
<dbReference type="OrthoDB" id="7066963at2"/>
<dbReference type="PATRIC" id="fig|128780.6.peg.2932"/>
<dbReference type="AlphaFoldDB" id="A0A0S1B2I7"/>
<sequence>MHRPTRPLPSAAGFTLMEMSVVLVIIALIIGAVSVGRDVYRSAEAERIGSEFVQGWIVAYDRYVQQSGVVPGDTPANPSGRINGQLDRNGRELCDDPGNFALRKAMLERGVALPQGRAEGMESFYVYRDSQGNPQQLQVCFDTVVDWSEPTPTGGYQPRVRNIMVLKGLTPELANQLDARIDGRIDACFGRLREQAPIPKYSGGSSLCNVAVGSSTPSQPRPWTEDDTQTRDGRQDGLVKVMTGYLRMNQ</sequence>